<reference evidence="3 4" key="1">
    <citation type="submission" date="2021-03" db="EMBL/GenBank/DDBJ databases">
        <title>Fibrella sp. HMF5405 genome sequencing and assembly.</title>
        <authorList>
            <person name="Kang H."/>
            <person name="Kim H."/>
            <person name="Bae S."/>
            <person name="Joh K."/>
        </authorList>
    </citation>
    <scope>NUCLEOTIDE SEQUENCE [LARGE SCALE GENOMIC DNA]</scope>
    <source>
        <strain evidence="3 4">HMF5405</strain>
    </source>
</reference>
<feature type="signal peptide" evidence="2">
    <location>
        <begin position="1"/>
        <end position="19"/>
    </location>
</feature>
<protein>
    <submittedName>
        <fullName evidence="3">DUF3106 domain-containing protein</fullName>
    </submittedName>
</protein>
<organism evidence="3 4">
    <name type="scientific">Fibrella forsythiae</name>
    <dbReference type="NCBI Taxonomy" id="2817061"/>
    <lineage>
        <taxon>Bacteria</taxon>
        <taxon>Pseudomonadati</taxon>
        <taxon>Bacteroidota</taxon>
        <taxon>Cytophagia</taxon>
        <taxon>Cytophagales</taxon>
        <taxon>Spirosomataceae</taxon>
        <taxon>Fibrella</taxon>
    </lineage>
</organism>
<keyword evidence="2" id="KW-0732">Signal</keyword>
<evidence type="ECO:0000313" key="4">
    <source>
        <dbReference type="Proteomes" id="UP000664628"/>
    </source>
</evidence>
<sequence length="108" mass="12289">MKTMKLLVAALLLSAGAYAQSQPTPPATPDMAGRHRGHGSMTPEQRAAMKAERKARFDKMTPDERKAFRETHRAQRQAKLDALPADKRAKVVERQRTRKIQRKQEKVK</sequence>
<dbReference type="Pfam" id="PF11304">
    <property type="entry name" value="DUF3106"/>
    <property type="match status" value="1"/>
</dbReference>
<keyword evidence="4" id="KW-1185">Reference proteome</keyword>
<dbReference type="EMBL" id="JAFMYW010000007">
    <property type="protein sequence ID" value="MBO0951282.1"/>
    <property type="molecule type" value="Genomic_DNA"/>
</dbReference>
<comment type="caution">
    <text evidence="3">The sequence shown here is derived from an EMBL/GenBank/DDBJ whole genome shotgun (WGS) entry which is preliminary data.</text>
</comment>
<accession>A0ABS3JMQ4</accession>
<proteinExistence type="predicted"/>
<feature type="region of interest" description="Disordered" evidence="1">
    <location>
        <begin position="17"/>
        <end position="108"/>
    </location>
</feature>
<evidence type="ECO:0000256" key="1">
    <source>
        <dbReference type="SAM" id="MobiDB-lite"/>
    </source>
</evidence>
<evidence type="ECO:0000313" key="3">
    <source>
        <dbReference type="EMBL" id="MBO0951282.1"/>
    </source>
</evidence>
<evidence type="ECO:0000256" key="2">
    <source>
        <dbReference type="SAM" id="SignalP"/>
    </source>
</evidence>
<gene>
    <name evidence="3" type="ORF">J2I46_22045</name>
</gene>
<feature type="compositionally biased region" description="Basic and acidic residues" evidence="1">
    <location>
        <begin position="47"/>
        <end position="73"/>
    </location>
</feature>
<dbReference type="Proteomes" id="UP000664628">
    <property type="component" value="Unassembled WGS sequence"/>
</dbReference>
<feature type="chain" id="PRO_5045560667" evidence="2">
    <location>
        <begin position="20"/>
        <end position="108"/>
    </location>
</feature>
<dbReference type="RefSeq" id="WP_207331233.1">
    <property type="nucleotide sequence ID" value="NZ_JAFMYW010000007.1"/>
</dbReference>
<name>A0ABS3JMQ4_9BACT</name>
<dbReference type="InterPro" id="IPR021455">
    <property type="entry name" value="DUF3106"/>
</dbReference>
<feature type="compositionally biased region" description="Basic and acidic residues" evidence="1">
    <location>
        <begin position="84"/>
        <end position="95"/>
    </location>
</feature>